<name>A0A511X8R4_9PROT</name>
<keyword evidence="3" id="KW-1185">Reference proteome</keyword>
<sequence>MTTTFEKPILTIDLVPLTVRDGRLCVLLAERGQEPFAGRQALIGGYVHVDKDCNLGETARRVLRDKVGLSKLYVEQLSTFSGADRDPRGWSASVAYFSLTPFECLQPALNRTGLDLVDIAAVSGLPFDHDLIVRAAVERLRGKGAYSDLPARFLGESFTLPELHRVYQIVLGERINIDAFRRKVLERDFLEATGEKRTDEGATRPSALFRLKSAASVFDRRF</sequence>
<dbReference type="InterPro" id="IPR036388">
    <property type="entry name" value="WH-like_DNA-bd_sf"/>
</dbReference>
<dbReference type="Proteomes" id="UP000321635">
    <property type="component" value="Unassembled WGS sequence"/>
</dbReference>
<dbReference type="InterPro" id="IPR015797">
    <property type="entry name" value="NUDIX_hydrolase-like_dom_sf"/>
</dbReference>
<evidence type="ECO:0000313" key="2">
    <source>
        <dbReference type="EMBL" id="GEN59329.1"/>
    </source>
</evidence>
<dbReference type="PANTHER" id="PTHR43736">
    <property type="entry name" value="ADP-RIBOSE PYROPHOSPHATASE"/>
    <property type="match status" value="1"/>
</dbReference>
<dbReference type="AlphaFoldDB" id="A0A511X8R4"/>
<dbReference type="InterPro" id="IPR054105">
    <property type="entry name" value="WHD_NrtR"/>
</dbReference>
<keyword evidence="2" id="KW-0378">Hydrolase</keyword>
<dbReference type="Gene3D" id="1.10.10.10">
    <property type="entry name" value="Winged helix-like DNA-binding domain superfamily/Winged helix DNA-binding domain"/>
    <property type="match status" value="1"/>
</dbReference>
<dbReference type="SUPFAM" id="SSF55811">
    <property type="entry name" value="Nudix"/>
    <property type="match status" value="1"/>
</dbReference>
<dbReference type="CDD" id="cd18873">
    <property type="entry name" value="NUDIX_NadM_like"/>
    <property type="match status" value="1"/>
</dbReference>
<dbReference type="Pfam" id="PF21906">
    <property type="entry name" value="WHD_NrtR"/>
    <property type="match status" value="1"/>
</dbReference>
<comment type="caution">
    <text evidence="2">The sequence shown here is derived from an EMBL/GenBank/DDBJ whole genome shotgun (WGS) entry which is preliminary data.</text>
</comment>
<dbReference type="PANTHER" id="PTHR43736:SF4">
    <property type="entry name" value="SLR1690 PROTEIN"/>
    <property type="match status" value="1"/>
</dbReference>
<protein>
    <submittedName>
        <fullName evidence="2">NUDIX hydrolase</fullName>
    </submittedName>
</protein>
<dbReference type="STRING" id="1120919.GCA_000429165_02061"/>
<feature type="domain" description="NrtR DNA-binding winged helix" evidence="1">
    <location>
        <begin position="152"/>
        <end position="211"/>
    </location>
</feature>
<accession>A0A511X8R4</accession>
<dbReference type="EMBL" id="BJYF01000006">
    <property type="protein sequence ID" value="GEN59329.1"/>
    <property type="molecule type" value="Genomic_DNA"/>
</dbReference>
<gene>
    <name evidence="2" type="ORF">ANI02nite_12130</name>
</gene>
<dbReference type="Gene3D" id="3.90.79.10">
    <property type="entry name" value="Nucleoside Triphosphate Pyrophosphohydrolase"/>
    <property type="match status" value="1"/>
</dbReference>
<dbReference type="OrthoDB" id="9761969at2"/>
<dbReference type="GO" id="GO:0016787">
    <property type="term" value="F:hydrolase activity"/>
    <property type="evidence" value="ECO:0007669"/>
    <property type="project" value="UniProtKB-KW"/>
</dbReference>
<dbReference type="RefSeq" id="WP_026397983.1">
    <property type="nucleotide sequence ID" value="NZ_AUBI01000006.1"/>
</dbReference>
<evidence type="ECO:0000313" key="3">
    <source>
        <dbReference type="Proteomes" id="UP000321635"/>
    </source>
</evidence>
<dbReference type="SUPFAM" id="SSF46785">
    <property type="entry name" value="Winged helix' DNA-binding domain"/>
    <property type="match status" value="1"/>
</dbReference>
<reference evidence="2 3" key="1">
    <citation type="submission" date="2019-07" db="EMBL/GenBank/DDBJ databases">
        <title>Whole genome shotgun sequence of Acetobacter nitrogenifigens NBRC 105050.</title>
        <authorList>
            <person name="Hosoyama A."/>
            <person name="Uohara A."/>
            <person name="Ohji S."/>
            <person name="Ichikawa N."/>
        </authorList>
    </citation>
    <scope>NUCLEOTIDE SEQUENCE [LARGE SCALE GENOMIC DNA]</scope>
    <source>
        <strain evidence="2 3">NBRC 105050</strain>
    </source>
</reference>
<proteinExistence type="predicted"/>
<organism evidence="2 3">
    <name type="scientific">Acetobacter nitrogenifigens DSM 23921 = NBRC 105050</name>
    <dbReference type="NCBI Taxonomy" id="1120919"/>
    <lineage>
        <taxon>Bacteria</taxon>
        <taxon>Pseudomonadati</taxon>
        <taxon>Pseudomonadota</taxon>
        <taxon>Alphaproteobacteria</taxon>
        <taxon>Acetobacterales</taxon>
        <taxon>Acetobacteraceae</taxon>
        <taxon>Acetobacter</taxon>
    </lineage>
</organism>
<dbReference type="InterPro" id="IPR036390">
    <property type="entry name" value="WH_DNA-bd_sf"/>
</dbReference>
<evidence type="ECO:0000259" key="1">
    <source>
        <dbReference type="Pfam" id="PF21906"/>
    </source>
</evidence>